<dbReference type="InterPro" id="IPR011048">
    <property type="entry name" value="Haem_d1_sf"/>
</dbReference>
<dbReference type="SMART" id="SM00089">
    <property type="entry name" value="PKD"/>
    <property type="match status" value="1"/>
</dbReference>
<evidence type="ECO:0000259" key="2">
    <source>
        <dbReference type="PROSITE" id="PS50093"/>
    </source>
</evidence>
<comment type="caution">
    <text evidence="4">The sequence shown here is derived from an EMBL/GenBank/DDBJ whole genome shotgun (WGS) entry which is preliminary data.</text>
</comment>
<dbReference type="Proteomes" id="UP001521150">
    <property type="component" value="Unassembled WGS sequence"/>
</dbReference>
<dbReference type="Gene3D" id="2.120.10.30">
    <property type="entry name" value="TolB, C-terminal domain"/>
    <property type="match status" value="1"/>
</dbReference>
<dbReference type="SMART" id="SM00740">
    <property type="entry name" value="PASTA"/>
    <property type="match status" value="1"/>
</dbReference>
<dbReference type="RefSeq" id="WP_233733595.1">
    <property type="nucleotide sequence ID" value="NZ_JAJVCN010000004.1"/>
</dbReference>
<reference evidence="4 5" key="1">
    <citation type="submission" date="2021-12" db="EMBL/GenBank/DDBJ databases">
        <title>Genome sequence of Kibdelosporangium philippinense ATCC 49844.</title>
        <authorList>
            <person name="Fedorov E.A."/>
            <person name="Omeragic M."/>
            <person name="Shalygina K.F."/>
            <person name="Maclea K.S."/>
        </authorList>
    </citation>
    <scope>NUCLEOTIDE SEQUENCE [LARGE SCALE GENOMIC DNA]</scope>
    <source>
        <strain evidence="4 5">ATCC 49844</strain>
    </source>
</reference>
<dbReference type="PROSITE" id="PS51178">
    <property type="entry name" value="PASTA"/>
    <property type="match status" value="1"/>
</dbReference>
<dbReference type="Gene3D" id="2.60.120.1060">
    <property type="entry name" value="NPCBM/NEW2 domain"/>
    <property type="match status" value="1"/>
</dbReference>
<feature type="domain" description="PKD" evidence="2">
    <location>
        <begin position="453"/>
        <end position="539"/>
    </location>
</feature>
<dbReference type="InterPro" id="IPR022409">
    <property type="entry name" value="PKD/Chitinase_dom"/>
</dbReference>
<feature type="region of interest" description="Disordered" evidence="1">
    <location>
        <begin position="370"/>
        <end position="463"/>
    </location>
</feature>
<dbReference type="InterPro" id="IPR035986">
    <property type="entry name" value="PKD_dom_sf"/>
</dbReference>
<dbReference type="InterPro" id="IPR011042">
    <property type="entry name" value="6-blade_b-propeller_TolB-like"/>
</dbReference>
<dbReference type="InterPro" id="IPR013783">
    <property type="entry name" value="Ig-like_fold"/>
</dbReference>
<feature type="domain" description="PASTA" evidence="3">
    <location>
        <begin position="534"/>
        <end position="600"/>
    </location>
</feature>
<protein>
    <submittedName>
        <fullName evidence="4">PKD domain-containing protein</fullName>
    </submittedName>
</protein>
<evidence type="ECO:0000313" key="4">
    <source>
        <dbReference type="EMBL" id="MCE7011219.1"/>
    </source>
</evidence>
<dbReference type="Pfam" id="PF18911">
    <property type="entry name" value="PKD_4"/>
    <property type="match status" value="1"/>
</dbReference>
<dbReference type="InterPro" id="IPR005543">
    <property type="entry name" value="PASTA_dom"/>
</dbReference>
<proteinExistence type="predicted"/>
<dbReference type="CDD" id="cd00146">
    <property type="entry name" value="PKD"/>
    <property type="match status" value="1"/>
</dbReference>
<evidence type="ECO:0000259" key="3">
    <source>
        <dbReference type="PROSITE" id="PS51178"/>
    </source>
</evidence>
<dbReference type="Gene3D" id="3.30.10.20">
    <property type="match status" value="1"/>
</dbReference>
<dbReference type="SUPFAM" id="SSF49299">
    <property type="entry name" value="PKD domain"/>
    <property type="match status" value="1"/>
</dbReference>
<dbReference type="Pfam" id="PF03793">
    <property type="entry name" value="PASTA"/>
    <property type="match status" value="1"/>
</dbReference>
<dbReference type="Gene3D" id="2.60.40.10">
    <property type="entry name" value="Immunoglobulins"/>
    <property type="match status" value="1"/>
</dbReference>
<dbReference type="CDD" id="cd06577">
    <property type="entry name" value="PASTA_pknB"/>
    <property type="match status" value="1"/>
</dbReference>
<dbReference type="PROSITE" id="PS50093">
    <property type="entry name" value="PKD"/>
    <property type="match status" value="1"/>
</dbReference>
<evidence type="ECO:0000313" key="5">
    <source>
        <dbReference type="Proteomes" id="UP001521150"/>
    </source>
</evidence>
<name>A0ABS8ZU44_9PSEU</name>
<keyword evidence="5" id="KW-1185">Reference proteome</keyword>
<sequence length="766" mass="79744">MTPLSLRKPWIRNGFATGCAVAVLGGVAVAGMDSGHEVQNVKLLSGAAWLPSGRVGQLSLLDGTSAEVSAQVQVSQPGSVLEVVQAGPNAYSVDQTAGTIRRIDGATFEVSAPEAPIGGARSGLTAFAGSGKLYIVDTQRGLFTNADPRTGRALSTPQTLATQIAPNTTGIDTDGRLWISDNATGDVRTIIDGEEQVPIKEVTRPGRSVLTMVNGRPLVVEVAARKATTVDPSLRKVDTTIDIDLRDGEDIQLSGSPYSDRFYVVAPRGVLTICSLAEESCSDAVPLASGKLGAAVEAGNHLFVPDYTTGQVWIVGLDKKTVLAQPKVVKTARQFQLVSRDNMVFFNVPDTDEAGVITVEGAVLDVAKYDKNDPNKGLNAPITGVPTQPNPPQQPSQQPDASQVPVPPQQPSTEAPPVPPTVQPPPPPPPPPPVSQPEPAPPPDDPPPTQEKPVIKITSSKTSPVVAENITLKVDDSKGTAPTHATWSFGDGQNGNGAMVGHKWATIGTYQVSVQVTMPDGQQAMTSRPIEVTKQPDTTVPSVIGQTQNAATTALTNANLRSTVAHVASHTVAAGLVVSQNPVGGKVVAPQTMVTLQVSSGKPAVIDLRARAASATWTSGAGTLPYNGSDVDERGFVKPRTGYQVEDGSYPALLETHPQWVANGFIQGTFTLSRPVIAGDRFRATVGFMSVQGGSAGSGTFIVSIIKGGAATTIATVNDSASDGVMRPINVDLTPHAGATGIRFRFNAGASAGQDWASWVGPRIEG</sequence>
<feature type="compositionally biased region" description="Pro residues" evidence="1">
    <location>
        <begin position="405"/>
        <end position="450"/>
    </location>
</feature>
<gene>
    <name evidence="4" type="ORF">LWC34_51695</name>
</gene>
<dbReference type="SUPFAM" id="SSF51004">
    <property type="entry name" value="C-terminal (heme d1) domain of cytochrome cd1-nitrite reductase"/>
    <property type="match status" value="1"/>
</dbReference>
<organism evidence="4 5">
    <name type="scientific">Kibdelosporangium philippinense</name>
    <dbReference type="NCBI Taxonomy" id="211113"/>
    <lineage>
        <taxon>Bacteria</taxon>
        <taxon>Bacillati</taxon>
        <taxon>Actinomycetota</taxon>
        <taxon>Actinomycetes</taxon>
        <taxon>Pseudonocardiales</taxon>
        <taxon>Pseudonocardiaceae</taxon>
        <taxon>Kibdelosporangium</taxon>
    </lineage>
</organism>
<dbReference type="EMBL" id="JAJVCN010000004">
    <property type="protein sequence ID" value="MCE7011219.1"/>
    <property type="molecule type" value="Genomic_DNA"/>
</dbReference>
<dbReference type="InterPro" id="IPR038637">
    <property type="entry name" value="NPCBM_sf"/>
</dbReference>
<feature type="compositionally biased region" description="Low complexity" evidence="1">
    <location>
        <begin position="395"/>
        <end position="404"/>
    </location>
</feature>
<accession>A0ABS8ZU44</accession>
<evidence type="ECO:0000256" key="1">
    <source>
        <dbReference type="SAM" id="MobiDB-lite"/>
    </source>
</evidence>
<dbReference type="InterPro" id="IPR000601">
    <property type="entry name" value="PKD_dom"/>
</dbReference>